<dbReference type="EC" id="3.4.21.89" evidence="3"/>
<keyword evidence="3" id="KW-0472">Membrane</keyword>
<proteinExistence type="inferred from homology"/>
<dbReference type="SUPFAM" id="SSF51306">
    <property type="entry name" value="LexA/Signal peptidase"/>
    <property type="match status" value="1"/>
</dbReference>
<evidence type="ECO:0000259" key="4">
    <source>
        <dbReference type="Pfam" id="PF10502"/>
    </source>
</evidence>
<dbReference type="AlphaFoldDB" id="A0A1E8GMD3"/>
<comment type="catalytic activity">
    <reaction evidence="3">
        <text>Cleavage of hydrophobic, N-terminal signal or leader sequences from secreted and periplasmic proteins.</text>
        <dbReference type="EC" id="3.4.21.89"/>
    </reaction>
</comment>
<protein>
    <recommendedName>
        <fullName evidence="3">Signal peptidase I</fullName>
        <ecNumber evidence="3">3.4.21.89</ecNumber>
    </recommendedName>
</protein>
<comment type="caution">
    <text evidence="5">The sequence shown here is derived from an EMBL/GenBank/DDBJ whole genome shotgun (WGS) entry which is preliminary data.</text>
</comment>
<dbReference type="PRINTS" id="PR00727">
    <property type="entry name" value="LEADERPTASE"/>
</dbReference>
<dbReference type="RefSeq" id="WP_070791931.1">
    <property type="nucleotide sequence ID" value="NZ_MKIR01000012.1"/>
</dbReference>
<dbReference type="EMBL" id="MKIR01000012">
    <property type="protein sequence ID" value="OFI49411.1"/>
    <property type="molecule type" value="Genomic_DNA"/>
</dbReference>
<dbReference type="Proteomes" id="UP000178622">
    <property type="component" value="Unassembled WGS sequence"/>
</dbReference>
<evidence type="ECO:0000313" key="5">
    <source>
        <dbReference type="EMBL" id="OFI49411.1"/>
    </source>
</evidence>
<dbReference type="InterPro" id="IPR019533">
    <property type="entry name" value="Peptidase_S26"/>
</dbReference>
<sequence length="209" mass="23924">MVKRDLYTRLIITALLIGALILLRIYVFEPIRIHNNNMAPALTKSEQVLALKKSKLENLDLVAYRNGDKKYIGRVIGIPGQEVTMFDDILYIDGKIIKEPYIKKNETAFLKENPDEEYNADFSVSSLTGKNIQKLPKDKYIILNDNRKVLDDSRKFGLIDKSDIYGRITFKVFPLKDFGFVQNDEAKFENGFKVDTGSTETTESSTNEK</sequence>
<dbReference type="NCBIfam" id="TIGR02227">
    <property type="entry name" value="sigpep_I_bact"/>
    <property type="match status" value="1"/>
</dbReference>
<dbReference type="Pfam" id="PF10502">
    <property type="entry name" value="Peptidase_S26"/>
    <property type="match status" value="1"/>
</dbReference>
<evidence type="ECO:0000256" key="2">
    <source>
        <dbReference type="ARBA" id="ARBA00009370"/>
    </source>
</evidence>
<comment type="subcellular location">
    <subcellularLocation>
        <location evidence="1">Cell membrane</location>
        <topology evidence="1">Single-pass type II membrane protein</topology>
    </subcellularLocation>
    <subcellularLocation>
        <location evidence="3">Membrane</location>
        <topology evidence="3">Single-pass type II membrane protein</topology>
    </subcellularLocation>
</comment>
<comment type="similarity">
    <text evidence="2 3">Belongs to the peptidase S26 family.</text>
</comment>
<evidence type="ECO:0000256" key="1">
    <source>
        <dbReference type="ARBA" id="ARBA00004401"/>
    </source>
</evidence>
<dbReference type="STRING" id="1859473.BG261_02190"/>
<dbReference type="PANTHER" id="PTHR43390">
    <property type="entry name" value="SIGNAL PEPTIDASE I"/>
    <property type="match status" value="1"/>
</dbReference>
<dbReference type="InterPro" id="IPR036286">
    <property type="entry name" value="LexA/Signal_pep-like_sf"/>
</dbReference>
<reference evidence="6" key="1">
    <citation type="submission" date="2016-09" db="EMBL/GenBank/DDBJ databases">
        <title>Draft genome sequence of a novel species of the family Streptococcaceae isolated from flowers.</title>
        <authorList>
            <person name="Chuah L.-O."/>
            <person name="Yap K.-P."/>
            <person name="Thong K.L."/>
            <person name="Liong M.T."/>
            <person name="Ahmad R."/>
            <person name="Rusul G."/>
        </authorList>
    </citation>
    <scope>NUCLEOTIDE SEQUENCE [LARGE SCALE GENOMIC DNA]</scope>
    <source>
        <strain evidence="6">DF1</strain>
    </source>
</reference>
<feature type="transmembrane region" description="Helical" evidence="3">
    <location>
        <begin position="6"/>
        <end position="27"/>
    </location>
</feature>
<evidence type="ECO:0000313" key="6">
    <source>
        <dbReference type="Proteomes" id="UP000178622"/>
    </source>
</evidence>
<dbReference type="GO" id="GO:0009003">
    <property type="term" value="F:signal peptidase activity"/>
    <property type="evidence" value="ECO:0007669"/>
    <property type="project" value="UniProtKB-EC"/>
</dbReference>
<dbReference type="GO" id="GO:0004252">
    <property type="term" value="F:serine-type endopeptidase activity"/>
    <property type="evidence" value="ECO:0007669"/>
    <property type="project" value="InterPro"/>
</dbReference>
<keyword evidence="3" id="KW-1133">Transmembrane helix</keyword>
<keyword evidence="3" id="KW-0378">Hydrolase</keyword>
<name>A0A1E8GMD3_9LACT</name>
<dbReference type="OrthoDB" id="9802919at2"/>
<keyword evidence="3" id="KW-0645">Protease</keyword>
<dbReference type="Gene3D" id="2.10.109.10">
    <property type="entry name" value="Umud Fragment, subunit A"/>
    <property type="match status" value="1"/>
</dbReference>
<gene>
    <name evidence="5" type="ORF">BG261_02190</name>
</gene>
<feature type="domain" description="Peptidase S26" evidence="4">
    <location>
        <begin position="12"/>
        <end position="172"/>
    </location>
</feature>
<accession>A0A1E8GMD3</accession>
<dbReference type="GO" id="GO:0005886">
    <property type="term" value="C:plasma membrane"/>
    <property type="evidence" value="ECO:0007669"/>
    <property type="project" value="UniProtKB-SubCell"/>
</dbReference>
<keyword evidence="3" id="KW-0812">Transmembrane</keyword>
<evidence type="ECO:0000256" key="3">
    <source>
        <dbReference type="RuleBase" id="RU362042"/>
    </source>
</evidence>
<dbReference type="GO" id="GO:0006465">
    <property type="term" value="P:signal peptide processing"/>
    <property type="evidence" value="ECO:0007669"/>
    <property type="project" value="InterPro"/>
</dbReference>
<dbReference type="PANTHER" id="PTHR43390:SF1">
    <property type="entry name" value="CHLOROPLAST PROCESSING PEPTIDASE"/>
    <property type="match status" value="1"/>
</dbReference>
<organism evidence="5 6">
    <name type="scientific">Floricoccus tropicus</name>
    <dbReference type="NCBI Taxonomy" id="1859473"/>
    <lineage>
        <taxon>Bacteria</taxon>
        <taxon>Bacillati</taxon>
        <taxon>Bacillota</taxon>
        <taxon>Bacilli</taxon>
        <taxon>Lactobacillales</taxon>
        <taxon>Streptococcaceae</taxon>
        <taxon>Floricoccus</taxon>
    </lineage>
</organism>
<keyword evidence="6" id="KW-1185">Reference proteome</keyword>
<dbReference type="InterPro" id="IPR000223">
    <property type="entry name" value="Pept_S26A_signal_pept_1"/>
</dbReference>